<keyword evidence="5 8" id="KW-0812">Transmembrane</keyword>
<evidence type="ECO:0000256" key="3">
    <source>
        <dbReference type="ARBA" id="ARBA00022448"/>
    </source>
</evidence>
<accession>A0A1J5PVH9</accession>
<dbReference type="PANTHER" id="PTHR43848:SF2">
    <property type="entry name" value="PUTRESCINE TRANSPORT SYSTEM PERMEASE PROTEIN POTI"/>
    <property type="match status" value="1"/>
</dbReference>
<keyword evidence="6 8" id="KW-1133">Transmembrane helix</keyword>
<evidence type="ECO:0000313" key="10">
    <source>
        <dbReference type="EMBL" id="OIQ71775.1"/>
    </source>
</evidence>
<dbReference type="GO" id="GO:0055085">
    <property type="term" value="P:transmembrane transport"/>
    <property type="evidence" value="ECO:0007669"/>
    <property type="project" value="InterPro"/>
</dbReference>
<keyword evidence="3" id="KW-0813">Transport</keyword>
<dbReference type="PANTHER" id="PTHR43848">
    <property type="entry name" value="PUTRESCINE TRANSPORT SYSTEM PERMEASE PROTEIN POTI"/>
    <property type="match status" value="1"/>
</dbReference>
<dbReference type="Gene3D" id="1.10.3720.10">
    <property type="entry name" value="MetI-like"/>
    <property type="match status" value="1"/>
</dbReference>
<organism evidence="10">
    <name type="scientific">mine drainage metagenome</name>
    <dbReference type="NCBI Taxonomy" id="410659"/>
    <lineage>
        <taxon>unclassified sequences</taxon>
        <taxon>metagenomes</taxon>
        <taxon>ecological metagenomes</taxon>
    </lineage>
</organism>
<comment type="subcellular location">
    <subcellularLocation>
        <location evidence="1">Cell membrane</location>
        <topology evidence="1">Multi-pass membrane protein</topology>
    </subcellularLocation>
</comment>
<feature type="transmembrane region" description="Helical" evidence="8">
    <location>
        <begin position="65"/>
        <end position="87"/>
    </location>
</feature>
<reference evidence="10" key="1">
    <citation type="submission" date="2016-10" db="EMBL/GenBank/DDBJ databases">
        <title>Sequence of Gallionella enrichment culture.</title>
        <authorList>
            <person name="Poehlein A."/>
            <person name="Muehling M."/>
            <person name="Daniel R."/>
        </authorList>
    </citation>
    <scope>NUCLEOTIDE SEQUENCE</scope>
</reference>
<feature type="domain" description="ABC transmembrane type-1" evidence="9">
    <location>
        <begin position="59"/>
        <end position="253"/>
    </location>
</feature>
<feature type="transmembrane region" description="Helical" evidence="8">
    <location>
        <begin position="133"/>
        <end position="156"/>
    </location>
</feature>
<feature type="transmembrane region" description="Helical" evidence="8">
    <location>
        <begin position="237"/>
        <end position="257"/>
    </location>
</feature>
<protein>
    <submittedName>
        <fullName evidence="10">Inner membrane ABC transporter permease protein YdcV</fullName>
    </submittedName>
</protein>
<dbReference type="EMBL" id="MLJW01003564">
    <property type="protein sequence ID" value="OIQ71775.1"/>
    <property type="molecule type" value="Genomic_DNA"/>
</dbReference>
<evidence type="ECO:0000256" key="7">
    <source>
        <dbReference type="ARBA" id="ARBA00023136"/>
    </source>
</evidence>
<keyword evidence="7 8" id="KW-0472">Membrane</keyword>
<dbReference type="SUPFAM" id="SSF161098">
    <property type="entry name" value="MetI-like"/>
    <property type="match status" value="1"/>
</dbReference>
<feature type="transmembrane region" description="Helical" evidence="8">
    <location>
        <begin position="12"/>
        <end position="29"/>
    </location>
</feature>
<evidence type="ECO:0000256" key="8">
    <source>
        <dbReference type="SAM" id="Phobius"/>
    </source>
</evidence>
<dbReference type="CDD" id="cd06261">
    <property type="entry name" value="TM_PBP2"/>
    <property type="match status" value="1"/>
</dbReference>
<proteinExistence type="inferred from homology"/>
<keyword evidence="4" id="KW-1003">Cell membrane</keyword>
<gene>
    <name evidence="10" type="primary">ydcV_12</name>
    <name evidence="10" type="ORF">GALL_466040</name>
</gene>
<sequence>MSSRLGKAWLTAGYIFLYLPILTLIIFSFNDSKMVTLWGGFTFKWYGVIAHDTEVVDAFVMSLKVALMSACASVLLGTFAAFAMVRYKRFWGRTAFSAHINAPLVVPEVITGLSLLLFFVMCERLFGWPDRGILTIWAGHTSVGMAYAAVVIQSRLLEMDKSLEEAAMDLGCKPFQVFFLVTLPMIAQSLMAAWLLTFTLSLDDVVSTAFLSGPGSTTLPIVILSRARLGLNPTVNAIATITVAVVSIGVFAGSLWLSRQETRRSAEQAAAYREGMGQAVAA</sequence>
<dbReference type="AlphaFoldDB" id="A0A1J5PVH9"/>
<name>A0A1J5PVH9_9ZZZZ</name>
<dbReference type="PROSITE" id="PS50928">
    <property type="entry name" value="ABC_TM1"/>
    <property type="match status" value="1"/>
</dbReference>
<evidence type="ECO:0000256" key="6">
    <source>
        <dbReference type="ARBA" id="ARBA00022989"/>
    </source>
</evidence>
<dbReference type="GO" id="GO:0005886">
    <property type="term" value="C:plasma membrane"/>
    <property type="evidence" value="ECO:0007669"/>
    <property type="project" value="UniProtKB-SubCell"/>
</dbReference>
<dbReference type="Pfam" id="PF00528">
    <property type="entry name" value="BPD_transp_1"/>
    <property type="match status" value="1"/>
</dbReference>
<evidence type="ECO:0000256" key="2">
    <source>
        <dbReference type="ARBA" id="ARBA00007069"/>
    </source>
</evidence>
<evidence type="ECO:0000256" key="1">
    <source>
        <dbReference type="ARBA" id="ARBA00004651"/>
    </source>
</evidence>
<dbReference type="InterPro" id="IPR035906">
    <property type="entry name" value="MetI-like_sf"/>
</dbReference>
<comment type="caution">
    <text evidence="10">The sequence shown here is derived from an EMBL/GenBank/DDBJ whole genome shotgun (WGS) entry which is preliminary data.</text>
</comment>
<evidence type="ECO:0000256" key="4">
    <source>
        <dbReference type="ARBA" id="ARBA00022475"/>
    </source>
</evidence>
<dbReference type="InterPro" id="IPR000515">
    <property type="entry name" value="MetI-like"/>
</dbReference>
<feature type="transmembrane region" description="Helical" evidence="8">
    <location>
        <begin position="99"/>
        <end position="121"/>
    </location>
</feature>
<evidence type="ECO:0000256" key="5">
    <source>
        <dbReference type="ARBA" id="ARBA00022692"/>
    </source>
</evidence>
<evidence type="ECO:0000259" key="9">
    <source>
        <dbReference type="PROSITE" id="PS50928"/>
    </source>
</evidence>
<comment type="similarity">
    <text evidence="2">Belongs to the binding-protein-dependent transport system permease family. CysTW subfamily.</text>
</comment>
<dbReference type="InterPro" id="IPR051789">
    <property type="entry name" value="Bact_Polyamine_Transport"/>
</dbReference>
<feature type="transmembrane region" description="Helical" evidence="8">
    <location>
        <begin position="177"/>
        <end position="196"/>
    </location>
</feature>